<dbReference type="PROSITE" id="PS51078">
    <property type="entry name" value="ICLR_ED"/>
    <property type="match status" value="1"/>
</dbReference>
<evidence type="ECO:0008006" key="8">
    <source>
        <dbReference type="Google" id="ProtNLM"/>
    </source>
</evidence>
<keyword evidence="7" id="KW-1185">Reference proteome</keyword>
<keyword evidence="1" id="KW-0805">Transcription regulation</keyword>
<organism evidence="6 7">
    <name type="scientific">Cohaesibacter celericrescens</name>
    <dbReference type="NCBI Taxonomy" id="2067669"/>
    <lineage>
        <taxon>Bacteria</taxon>
        <taxon>Pseudomonadati</taxon>
        <taxon>Pseudomonadota</taxon>
        <taxon>Alphaproteobacteria</taxon>
        <taxon>Hyphomicrobiales</taxon>
        <taxon>Cohaesibacteraceae</taxon>
    </lineage>
</organism>
<keyword evidence="2" id="KW-0238">DNA-binding</keyword>
<dbReference type="InterPro" id="IPR005471">
    <property type="entry name" value="Tscrpt_reg_IclR_N"/>
</dbReference>
<dbReference type="InterPro" id="IPR036388">
    <property type="entry name" value="WH-like_DNA-bd_sf"/>
</dbReference>
<dbReference type="GO" id="GO:0003700">
    <property type="term" value="F:DNA-binding transcription factor activity"/>
    <property type="evidence" value="ECO:0007669"/>
    <property type="project" value="TreeGrafter"/>
</dbReference>
<dbReference type="Pfam" id="PF01614">
    <property type="entry name" value="IclR_C"/>
    <property type="match status" value="1"/>
</dbReference>
<dbReference type="InterPro" id="IPR036390">
    <property type="entry name" value="WH_DNA-bd_sf"/>
</dbReference>
<dbReference type="SMART" id="SM00346">
    <property type="entry name" value="HTH_ICLR"/>
    <property type="match status" value="1"/>
</dbReference>
<dbReference type="SUPFAM" id="SSF46785">
    <property type="entry name" value="Winged helix' DNA-binding domain"/>
    <property type="match status" value="1"/>
</dbReference>
<dbReference type="InterPro" id="IPR050707">
    <property type="entry name" value="HTH_MetabolicPath_Reg"/>
</dbReference>
<dbReference type="EMBL" id="PKUQ01000052">
    <property type="protein sequence ID" value="PLW75347.1"/>
    <property type="molecule type" value="Genomic_DNA"/>
</dbReference>
<dbReference type="OrthoDB" id="9807558at2"/>
<comment type="caution">
    <text evidence="6">The sequence shown here is derived from an EMBL/GenBank/DDBJ whole genome shotgun (WGS) entry which is preliminary data.</text>
</comment>
<evidence type="ECO:0000259" key="4">
    <source>
        <dbReference type="PROSITE" id="PS51077"/>
    </source>
</evidence>
<dbReference type="InterPro" id="IPR014757">
    <property type="entry name" value="Tscrpt_reg_IclR_C"/>
</dbReference>
<dbReference type="RefSeq" id="WP_101535500.1">
    <property type="nucleotide sequence ID" value="NZ_PKUQ01000052.1"/>
</dbReference>
<dbReference type="Proteomes" id="UP000234881">
    <property type="component" value="Unassembled WGS sequence"/>
</dbReference>
<accession>A0A2N5XLN5</accession>
<dbReference type="GO" id="GO:0045892">
    <property type="term" value="P:negative regulation of DNA-templated transcription"/>
    <property type="evidence" value="ECO:0007669"/>
    <property type="project" value="TreeGrafter"/>
</dbReference>
<evidence type="ECO:0000259" key="5">
    <source>
        <dbReference type="PROSITE" id="PS51078"/>
    </source>
</evidence>
<dbReference type="Pfam" id="PF09339">
    <property type="entry name" value="HTH_IclR"/>
    <property type="match status" value="1"/>
</dbReference>
<dbReference type="PANTHER" id="PTHR30136:SF39">
    <property type="entry name" value="TRANSCRIPTIONAL REGULATORY PROTEIN"/>
    <property type="match status" value="1"/>
</dbReference>
<evidence type="ECO:0000313" key="7">
    <source>
        <dbReference type="Proteomes" id="UP000234881"/>
    </source>
</evidence>
<dbReference type="InterPro" id="IPR029016">
    <property type="entry name" value="GAF-like_dom_sf"/>
</dbReference>
<evidence type="ECO:0000256" key="1">
    <source>
        <dbReference type="ARBA" id="ARBA00023015"/>
    </source>
</evidence>
<dbReference type="GO" id="GO:0003677">
    <property type="term" value="F:DNA binding"/>
    <property type="evidence" value="ECO:0007669"/>
    <property type="project" value="UniProtKB-KW"/>
</dbReference>
<dbReference type="AlphaFoldDB" id="A0A2N5XLN5"/>
<sequence>MTHSTVNQSGTQSIDRAVNIINIIAQNHAAGTSFSELMTQSGLTRPTARRLAQALIQHDFIKQDTKSRLFFLGPRICELGLMVLPSFDFEELYHPAVMRLAKGTGDTVFFNRLTGNTMTCLVRESGDFPVKAFVLDVGIQRTIGLGAGGLAVLADMTPDIRERMIAKNQDALEDFYGDESVMNRIIENALDRGYVCREVPELGIRTIAMAIRDSLNQPFAAISVSSISGRMQGAHKDDVLSLLREEILSLNERLRQSRPVV</sequence>
<dbReference type="PROSITE" id="PS51077">
    <property type="entry name" value="HTH_ICLR"/>
    <property type="match status" value="1"/>
</dbReference>
<evidence type="ECO:0000313" key="6">
    <source>
        <dbReference type="EMBL" id="PLW75347.1"/>
    </source>
</evidence>
<dbReference type="Gene3D" id="1.10.10.10">
    <property type="entry name" value="Winged helix-like DNA-binding domain superfamily/Winged helix DNA-binding domain"/>
    <property type="match status" value="1"/>
</dbReference>
<evidence type="ECO:0000256" key="3">
    <source>
        <dbReference type="ARBA" id="ARBA00023163"/>
    </source>
</evidence>
<dbReference type="Gene3D" id="3.30.450.40">
    <property type="match status" value="1"/>
</dbReference>
<feature type="domain" description="HTH iclR-type" evidence="4">
    <location>
        <begin position="11"/>
        <end position="74"/>
    </location>
</feature>
<proteinExistence type="predicted"/>
<protein>
    <recommendedName>
        <fullName evidence="8">IclR family transcriptional regulator</fullName>
    </recommendedName>
</protein>
<gene>
    <name evidence="6" type="ORF">C0081_19960</name>
</gene>
<dbReference type="SUPFAM" id="SSF55781">
    <property type="entry name" value="GAF domain-like"/>
    <property type="match status" value="1"/>
</dbReference>
<feature type="domain" description="IclR-ED" evidence="5">
    <location>
        <begin position="75"/>
        <end position="256"/>
    </location>
</feature>
<evidence type="ECO:0000256" key="2">
    <source>
        <dbReference type="ARBA" id="ARBA00023125"/>
    </source>
</evidence>
<dbReference type="PANTHER" id="PTHR30136">
    <property type="entry name" value="HELIX-TURN-HELIX TRANSCRIPTIONAL REGULATOR, ICLR FAMILY"/>
    <property type="match status" value="1"/>
</dbReference>
<keyword evidence="3" id="KW-0804">Transcription</keyword>
<reference evidence="6 7" key="1">
    <citation type="submission" date="2018-01" db="EMBL/GenBank/DDBJ databases">
        <title>The draft genome sequence of Cohaesibacter sp. H1304.</title>
        <authorList>
            <person name="Wang N.-N."/>
            <person name="Du Z.-J."/>
        </authorList>
    </citation>
    <scope>NUCLEOTIDE SEQUENCE [LARGE SCALE GENOMIC DNA]</scope>
    <source>
        <strain evidence="6 7">H1304</strain>
    </source>
</reference>
<name>A0A2N5XLN5_9HYPH</name>